<evidence type="ECO:0008006" key="3">
    <source>
        <dbReference type="Google" id="ProtNLM"/>
    </source>
</evidence>
<reference evidence="1 2" key="1">
    <citation type="submission" date="2019-10" db="EMBL/GenBank/DDBJ databases">
        <authorList>
            <person name="Palmer J.M."/>
        </authorList>
    </citation>
    <scope>NUCLEOTIDE SEQUENCE [LARGE SCALE GENOMIC DNA]</scope>
    <source>
        <strain evidence="1 2">TWF506</strain>
    </source>
</reference>
<keyword evidence="2" id="KW-1185">Reference proteome</keyword>
<proteinExistence type="predicted"/>
<organism evidence="1 2">
    <name type="scientific">Arthrobotrys conoides</name>
    <dbReference type="NCBI Taxonomy" id="74498"/>
    <lineage>
        <taxon>Eukaryota</taxon>
        <taxon>Fungi</taxon>
        <taxon>Dikarya</taxon>
        <taxon>Ascomycota</taxon>
        <taxon>Pezizomycotina</taxon>
        <taxon>Orbiliomycetes</taxon>
        <taxon>Orbiliales</taxon>
        <taxon>Orbiliaceae</taxon>
        <taxon>Arthrobotrys</taxon>
    </lineage>
</organism>
<dbReference type="Gene3D" id="2.80.10.50">
    <property type="match status" value="1"/>
</dbReference>
<name>A0AAN8S3V3_9PEZI</name>
<evidence type="ECO:0000313" key="2">
    <source>
        <dbReference type="Proteomes" id="UP001307849"/>
    </source>
</evidence>
<sequence length="154" mass="16438">MSSLDLGGTYRISTRLPIGNGYILGIDQENPQGIKPIITYPASTTGDHTIWKVEVAQDTDSGYRLECGGYKVFANGGSLWGAKIEDDPIVNAAIWQIKAGGNPTLPDGKFYSVGVANETVGWWLNGLGEGSSIAIRSSAIAPGSYELLFKFIPL</sequence>
<protein>
    <recommendedName>
        <fullName evidence="3">Ricin B lectin domain-containing protein</fullName>
    </recommendedName>
</protein>
<gene>
    <name evidence="1" type="ORF">TWF506_005787</name>
</gene>
<dbReference type="Proteomes" id="UP001307849">
    <property type="component" value="Unassembled WGS sequence"/>
</dbReference>
<accession>A0AAN8S3V3</accession>
<dbReference type="AlphaFoldDB" id="A0AAN8S3V3"/>
<dbReference type="EMBL" id="JAVHJM010000002">
    <property type="protein sequence ID" value="KAK6518651.1"/>
    <property type="molecule type" value="Genomic_DNA"/>
</dbReference>
<comment type="caution">
    <text evidence="1">The sequence shown here is derived from an EMBL/GenBank/DDBJ whole genome shotgun (WGS) entry which is preliminary data.</text>
</comment>
<evidence type="ECO:0000313" key="1">
    <source>
        <dbReference type="EMBL" id="KAK6518651.1"/>
    </source>
</evidence>